<feature type="transmembrane region" description="Helical" evidence="2">
    <location>
        <begin position="60"/>
        <end position="79"/>
    </location>
</feature>
<reference evidence="3 4" key="1">
    <citation type="submission" date="2008-07" db="EMBL/GenBank/DDBJ databases">
        <authorList>
            <person name="Tandeau de Marsac N."/>
            <person name="Ferriera S."/>
            <person name="Johnson J."/>
            <person name="Kravitz S."/>
            <person name="Beeson K."/>
            <person name="Sutton G."/>
            <person name="Rogers Y.-H."/>
            <person name="Friedman R."/>
            <person name="Frazier M."/>
            <person name="Venter J.C."/>
        </authorList>
    </citation>
    <scope>NUCLEOTIDE SEQUENCE [LARGE SCALE GENOMIC DNA]</scope>
    <source>
        <strain evidence="3 4">PCC 7420</strain>
    </source>
</reference>
<gene>
    <name evidence="3" type="ORF">MC7420_1536</name>
</gene>
<sequence length="292" mass="32158">MSSYSLSNILLPAVFISSAVFSTLTVPFALIGKEPVIIELSPFYSGEIQPIFDGNHKEVAIPYIGFSIVVSVGAGMATVEMIRRWNQWSESTTEEEESSNSPPNSPETPIQPEPLDHPEYRPEVSAIDLPPSDEGFDSPLLTPPEAVGEEPDVPVEPEPLLVQPPPTLPHPTGALSVLSEAPDLSPVPEGNKVIQFTPRHANQSATLSLDAIESEILESRHQYKTCRIQTPHLKRRLFAIAVEGQYYSFLRAEKNKEKVLEILNRLGNSVQKTVITKTEKGYAIWALEPDVS</sequence>
<evidence type="ECO:0000256" key="1">
    <source>
        <dbReference type="SAM" id="MobiDB-lite"/>
    </source>
</evidence>
<accession>B4W4V4</accession>
<keyword evidence="2" id="KW-0812">Transmembrane</keyword>
<dbReference type="STRING" id="118168.MC7420_1536"/>
<dbReference type="HOGENOM" id="CLU_952208_0_0_3"/>
<dbReference type="Proteomes" id="UP000003835">
    <property type="component" value="Unassembled WGS sequence"/>
</dbReference>
<feature type="transmembrane region" description="Helical" evidence="2">
    <location>
        <begin position="9"/>
        <end position="31"/>
    </location>
</feature>
<dbReference type="EMBL" id="DS989881">
    <property type="protein sequence ID" value="EDX70792.1"/>
    <property type="molecule type" value="Genomic_DNA"/>
</dbReference>
<proteinExistence type="predicted"/>
<keyword evidence="4" id="KW-1185">Reference proteome</keyword>
<organism evidence="3 4">
    <name type="scientific">Coleofasciculus chthonoplastes PCC 7420</name>
    <dbReference type="NCBI Taxonomy" id="118168"/>
    <lineage>
        <taxon>Bacteria</taxon>
        <taxon>Bacillati</taxon>
        <taxon>Cyanobacteriota</taxon>
        <taxon>Cyanophyceae</taxon>
        <taxon>Coleofasciculales</taxon>
        <taxon>Coleofasciculaceae</taxon>
        <taxon>Coleofasciculus</taxon>
    </lineage>
</organism>
<evidence type="ECO:0000313" key="3">
    <source>
        <dbReference type="EMBL" id="EDX70792.1"/>
    </source>
</evidence>
<protein>
    <submittedName>
        <fullName evidence="3">Uncharacterized protein</fullName>
    </submittedName>
</protein>
<feature type="compositionally biased region" description="Pro residues" evidence="1">
    <location>
        <begin position="103"/>
        <end position="112"/>
    </location>
</feature>
<keyword evidence="2" id="KW-0472">Membrane</keyword>
<dbReference type="OrthoDB" id="572359at2"/>
<evidence type="ECO:0000313" key="4">
    <source>
        <dbReference type="Proteomes" id="UP000003835"/>
    </source>
</evidence>
<dbReference type="eggNOG" id="ENOG5032Y0T">
    <property type="taxonomic scope" value="Bacteria"/>
</dbReference>
<dbReference type="RefSeq" id="WP_006106353.1">
    <property type="nucleotide sequence ID" value="NZ_DS989881.1"/>
</dbReference>
<evidence type="ECO:0000256" key="2">
    <source>
        <dbReference type="SAM" id="Phobius"/>
    </source>
</evidence>
<feature type="region of interest" description="Disordered" evidence="1">
    <location>
        <begin position="88"/>
        <end position="153"/>
    </location>
</feature>
<dbReference type="AlphaFoldDB" id="B4W4V4"/>
<keyword evidence="2" id="KW-1133">Transmembrane helix</keyword>
<name>B4W4V4_9CYAN</name>